<sequence length="113" mass="12619">MGPERTQRKYAFVEELLATPSSSNEVLGMLSPLLEDEVDDDSDHIILEMEERRGAGSIFDQYRSLVGASNVFQHHAEEVDVSQIEYPGKSSSKGASLKRPRQDESVEDKHQVG</sequence>
<dbReference type="Proteomes" id="UP001642260">
    <property type="component" value="Unassembled WGS sequence"/>
</dbReference>
<evidence type="ECO:0000313" key="2">
    <source>
        <dbReference type="EMBL" id="CAH8371190.1"/>
    </source>
</evidence>
<proteinExistence type="predicted"/>
<evidence type="ECO:0000313" key="3">
    <source>
        <dbReference type="Proteomes" id="UP001642260"/>
    </source>
</evidence>
<organism evidence="2 3">
    <name type="scientific">Eruca vesicaria subsp. sativa</name>
    <name type="common">Garden rocket</name>
    <name type="synonym">Eruca sativa</name>
    <dbReference type="NCBI Taxonomy" id="29727"/>
    <lineage>
        <taxon>Eukaryota</taxon>
        <taxon>Viridiplantae</taxon>
        <taxon>Streptophyta</taxon>
        <taxon>Embryophyta</taxon>
        <taxon>Tracheophyta</taxon>
        <taxon>Spermatophyta</taxon>
        <taxon>Magnoliopsida</taxon>
        <taxon>eudicotyledons</taxon>
        <taxon>Gunneridae</taxon>
        <taxon>Pentapetalae</taxon>
        <taxon>rosids</taxon>
        <taxon>malvids</taxon>
        <taxon>Brassicales</taxon>
        <taxon>Brassicaceae</taxon>
        <taxon>Brassiceae</taxon>
        <taxon>Eruca</taxon>
    </lineage>
</organism>
<comment type="caution">
    <text evidence="2">The sequence shown here is derived from an EMBL/GenBank/DDBJ whole genome shotgun (WGS) entry which is preliminary data.</text>
</comment>
<keyword evidence="3" id="KW-1185">Reference proteome</keyword>
<feature type="compositionally biased region" description="Basic and acidic residues" evidence="1">
    <location>
        <begin position="100"/>
        <end position="113"/>
    </location>
</feature>
<name>A0ABC8L3Y7_ERUVS</name>
<feature type="region of interest" description="Disordered" evidence="1">
    <location>
        <begin position="79"/>
        <end position="113"/>
    </location>
</feature>
<evidence type="ECO:0000256" key="1">
    <source>
        <dbReference type="SAM" id="MobiDB-lite"/>
    </source>
</evidence>
<dbReference type="EMBL" id="CAKOAT010427376">
    <property type="protein sequence ID" value="CAH8371190.1"/>
    <property type="molecule type" value="Genomic_DNA"/>
</dbReference>
<accession>A0ABC8L3Y7</accession>
<reference evidence="2 3" key="1">
    <citation type="submission" date="2022-03" db="EMBL/GenBank/DDBJ databases">
        <authorList>
            <person name="Macdonald S."/>
            <person name="Ahmed S."/>
            <person name="Newling K."/>
        </authorList>
    </citation>
    <scope>NUCLEOTIDE SEQUENCE [LARGE SCALE GENOMIC DNA]</scope>
</reference>
<protein>
    <submittedName>
        <fullName evidence="2">Uncharacterized protein</fullName>
    </submittedName>
</protein>
<gene>
    <name evidence="2" type="ORF">ERUC_LOCUS31488</name>
</gene>
<dbReference type="AlphaFoldDB" id="A0ABC8L3Y7"/>